<dbReference type="GO" id="GO:0003824">
    <property type="term" value="F:catalytic activity"/>
    <property type="evidence" value="ECO:0007669"/>
    <property type="project" value="InterPro"/>
</dbReference>
<evidence type="ECO:0000256" key="3">
    <source>
        <dbReference type="ARBA" id="ARBA00011738"/>
    </source>
</evidence>
<dbReference type="PANTHER" id="PTHR42743:SF11">
    <property type="entry name" value="AMINODEOXYCHORISMATE LYASE"/>
    <property type="match status" value="1"/>
</dbReference>
<dbReference type="Gene3D" id="3.30.470.10">
    <property type="match status" value="1"/>
</dbReference>
<evidence type="ECO:0000313" key="9">
    <source>
        <dbReference type="Proteomes" id="UP000245202"/>
    </source>
</evidence>
<evidence type="ECO:0000256" key="6">
    <source>
        <dbReference type="RuleBase" id="RU004516"/>
    </source>
</evidence>
<organism evidence="8 9">
    <name type="scientific">Paenibacillus agaridevorans</name>
    <dbReference type="NCBI Taxonomy" id="171404"/>
    <lineage>
        <taxon>Bacteria</taxon>
        <taxon>Bacillati</taxon>
        <taxon>Bacillota</taxon>
        <taxon>Bacilli</taxon>
        <taxon>Bacillales</taxon>
        <taxon>Paenibacillaceae</taxon>
        <taxon>Paenibacillus</taxon>
    </lineage>
</organism>
<dbReference type="FunFam" id="3.20.10.10:FF:000002">
    <property type="entry name" value="D-alanine aminotransferase"/>
    <property type="match status" value="1"/>
</dbReference>
<dbReference type="Pfam" id="PF01063">
    <property type="entry name" value="Aminotran_4"/>
    <property type="match status" value="2"/>
</dbReference>
<evidence type="ECO:0000256" key="4">
    <source>
        <dbReference type="ARBA" id="ARBA00022898"/>
    </source>
</evidence>
<dbReference type="EMBL" id="BDQX01000167">
    <property type="protein sequence ID" value="GBG08451.1"/>
    <property type="molecule type" value="Genomic_DNA"/>
</dbReference>
<dbReference type="GO" id="GO:0046394">
    <property type="term" value="P:carboxylic acid biosynthetic process"/>
    <property type="evidence" value="ECO:0007669"/>
    <property type="project" value="UniProtKB-ARBA"/>
</dbReference>
<dbReference type="InterPro" id="IPR043132">
    <property type="entry name" value="BCAT-like_C"/>
</dbReference>
<comment type="cofactor">
    <cofactor evidence="1 6">
        <name>pyridoxal 5'-phosphate</name>
        <dbReference type="ChEBI" id="CHEBI:597326"/>
    </cofactor>
</comment>
<evidence type="ECO:0008006" key="10">
    <source>
        <dbReference type="Google" id="ProtNLM"/>
    </source>
</evidence>
<feature type="region of interest" description="Disordered" evidence="7">
    <location>
        <begin position="175"/>
        <end position="227"/>
    </location>
</feature>
<reference evidence="8 9" key="1">
    <citation type="submission" date="2017-08" db="EMBL/GenBank/DDBJ databases">
        <title>Substantial Increase in Enzyme Production by Combined Drug-Resistance Mutations in Paenibacillus agaridevorans.</title>
        <authorList>
            <person name="Tanaka Y."/>
            <person name="Funane K."/>
            <person name="Hosaka T."/>
            <person name="Shiwa Y."/>
            <person name="Fujita N."/>
            <person name="Miyazaki T."/>
            <person name="Yoshikawa H."/>
            <person name="Murakami K."/>
            <person name="Kasahara K."/>
            <person name="Inaoka T."/>
            <person name="Hiraga Y."/>
            <person name="Ochi K."/>
        </authorList>
    </citation>
    <scope>NUCLEOTIDE SEQUENCE [LARGE SCALE GENOMIC DNA]</scope>
    <source>
        <strain evidence="8 9">T-3040</strain>
    </source>
</reference>
<dbReference type="InterPro" id="IPR001544">
    <property type="entry name" value="Aminotrans_IV"/>
</dbReference>
<dbReference type="PANTHER" id="PTHR42743">
    <property type="entry name" value="AMINO-ACID AMINOTRANSFERASE"/>
    <property type="match status" value="1"/>
</dbReference>
<dbReference type="Proteomes" id="UP000245202">
    <property type="component" value="Unassembled WGS sequence"/>
</dbReference>
<dbReference type="InterPro" id="IPR018300">
    <property type="entry name" value="Aminotrans_IV_CS"/>
</dbReference>
<keyword evidence="9" id="KW-1185">Reference proteome</keyword>
<evidence type="ECO:0000256" key="2">
    <source>
        <dbReference type="ARBA" id="ARBA00009320"/>
    </source>
</evidence>
<dbReference type="CDD" id="cd00449">
    <property type="entry name" value="PLPDE_IV"/>
    <property type="match status" value="1"/>
</dbReference>
<name>A0A2R5EYJ2_9BACL</name>
<dbReference type="GO" id="GO:0008652">
    <property type="term" value="P:amino acid biosynthetic process"/>
    <property type="evidence" value="ECO:0007669"/>
    <property type="project" value="UniProtKB-ARBA"/>
</dbReference>
<comment type="similarity">
    <text evidence="2 5">Belongs to the class-IV pyridoxal-phosphate-dependent aminotransferase family.</text>
</comment>
<dbReference type="SUPFAM" id="SSF56752">
    <property type="entry name" value="D-aminoacid aminotransferase-like PLP-dependent enzymes"/>
    <property type="match status" value="2"/>
</dbReference>
<keyword evidence="4 6" id="KW-0663">Pyridoxal phosphate</keyword>
<feature type="compositionally biased region" description="Polar residues" evidence="7">
    <location>
        <begin position="199"/>
        <end position="223"/>
    </location>
</feature>
<dbReference type="RefSeq" id="WP_108993398.1">
    <property type="nucleotide sequence ID" value="NZ_BDQX01000167.1"/>
</dbReference>
<comment type="caution">
    <text evidence="8">The sequence shown here is derived from an EMBL/GenBank/DDBJ whole genome shotgun (WGS) entry which is preliminary data.</text>
</comment>
<sequence length="362" mass="40095">MKIWLNGSIVDGGEAVISVYDHGFLYGLGLFETFRTYGGKPYLLERHLDRLCSGCMELGIPFAMKADELRREITALLVANGLADGYIRLTVSAGVGELGLPAGDYNAPTVLILAKSLPPAGADALRRGRELRLLRTRRNSPEGTVRFKSLHYMNNIIAKREMLGLMQEREPQSFHLQQQVVQQPEGPSNDQKWHRPDQVQESGNERSAVSGLGQEQSNEQSLVSGRDRTVHVASLPSPGAEGLMLSRDGWLTEGIVSNLFFLRQGVIYTPCIETGILPGVTRARVIELARDTGYEVEEGLYTWEQLLEAEEVWLTNSIQELVPVTRLSDWDGLERKVGIGEAGALTLELLDMYRSDTEAATL</sequence>
<dbReference type="InterPro" id="IPR036038">
    <property type="entry name" value="Aminotransferase-like"/>
</dbReference>
<accession>A0A2R5EYJ2</accession>
<comment type="subunit">
    <text evidence="3">Homodimer.</text>
</comment>
<dbReference type="GO" id="GO:0005829">
    <property type="term" value="C:cytosol"/>
    <property type="evidence" value="ECO:0007669"/>
    <property type="project" value="TreeGrafter"/>
</dbReference>
<proteinExistence type="inferred from homology"/>
<evidence type="ECO:0000313" key="8">
    <source>
        <dbReference type="EMBL" id="GBG08451.1"/>
    </source>
</evidence>
<dbReference type="InterPro" id="IPR050571">
    <property type="entry name" value="Class-IV_PLP-Dep_Aminotrnsfr"/>
</dbReference>
<evidence type="ECO:0000256" key="5">
    <source>
        <dbReference type="RuleBase" id="RU004106"/>
    </source>
</evidence>
<evidence type="ECO:0000256" key="7">
    <source>
        <dbReference type="SAM" id="MobiDB-lite"/>
    </source>
</evidence>
<protein>
    <recommendedName>
        <fullName evidence="10">4-amino-4-deoxychorismate lyase</fullName>
    </recommendedName>
</protein>
<dbReference type="PROSITE" id="PS00770">
    <property type="entry name" value="AA_TRANSFER_CLASS_4"/>
    <property type="match status" value="1"/>
</dbReference>
<gene>
    <name evidence="8" type="ORF">PAT3040_03034</name>
</gene>
<dbReference type="Gene3D" id="3.20.10.10">
    <property type="entry name" value="D-amino Acid Aminotransferase, subunit A, domain 2"/>
    <property type="match status" value="1"/>
</dbReference>
<dbReference type="InterPro" id="IPR043131">
    <property type="entry name" value="BCAT-like_N"/>
</dbReference>
<dbReference type="AlphaFoldDB" id="A0A2R5EYJ2"/>
<evidence type="ECO:0000256" key="1">
    <source>
        <dbReference type="ARBA" id="ARBA00001933"/>
    </source>
</evidence>